<keyword evidence="1" id="KW-0408">Iron</keyword>
<dbReference type="Gene3D" id="1.10.630.10">
    <property type="entry name" value="Cytochrome P450"/>
    <property type="match status" value="1"/>
</dbReference>
<protein>
    <submittedName>
        <fullName evidence="2">Cytochrome P450</fullName>
    </submittedName>
</protein>
<dbReference type="InterPro" id="IPR050121">
    <property type="entry name" value="Cytochrome_P450_monoxygenase"/>
</dbReference>
<proteinExistence type="predicted"/>
<comment type="cofactor">
    <cofactor evidence="1">
        <name>heme</name>
        <dbReference type="ChEBI" id="CHEBI:30413"/>
    </cofactor>
</comment>
<dbReference type="InterPro" id="IPR036396">
    <property type="entry name" value="Cyt_P450_sf"/>
</dbReference>
<dbReference type="PRINTS" id="PR00385">
    <property type="entry name" value="P450"/>
</dbReference>
<dbReference type="GO" id="GO:0020037">
    <property type="term" value="F:heme binding"/>
    <property type="evidence" value="ECO:0007669"/>
    <property type="project" value="InterPro"/>
</dbReference>
<sequence length="473" mass="53746">MYGRKFRAGPNLIVFNTPEAYNDIYSHKANVKRSAFYSIWRRNATDTHVFGTTDVAEHARKRRLLNLAFTDQLVKASGPFMARHIDRWHELLLGQPGERDAEGWSPTRDITLWSSWLTFDILGDLAFGAEFGTKEGDGNRLKVIPKAFDRYLRFNYPITKTPLLDWIVWLKPRGLDRLIEASTPRAIKEYYAFVEDTVTWRLESERKREAEKKPVEREDMFHFLYTARNPSISAPAFTPADLLAESSILIIAGADTTAVTISSALFYLTHNPRVYTKLSQEIRQTFTSNAEIVASPKLLTDCQYLRACIDETLRMAPGGPSEFPRQVLAGGTTIDGQHYPEGVIVGTASWALGHNDEFWDDANTFRPERWLVSSDPDSLNSAEEVSRLRRGLHTFLRGPGDCVGQKVAMLQLSMVLVRLLWCVDVRNAPGTDLGAEREDLGWGRRNPKVFQLEDAYIALRDGPLLQFRLRESC</sequence>
<keyword evidence="1" id="KW-0479">Metal-binding</keyword>
<gene>
    <name evidence="2" type="ORF">K491DRAFT_651201</name>
</gene>
<dbReference type="Pfam" id="PF00067">
    <property type="entry name" value="p450"/>
    <property type="match status" value="1"/>
</dbReference>
<dbReference type="GO" id="GO:0004497">
    <property type="term" value="F:monooxygenase activity"/>
    <property type="evidence" value="ECO:0007669"/>
    <property type="project" value="InterPro"/>
</dbReference>
<feature type="binding site" description="axial binding residue" evidence="1">
    <location>
        <position position="402"/>
    </location>
    <ligand>
        <name>heme</name>
        <dbReference type="ChEBI" id="CHEBI:30413"/>
    </ligand>
    <ligandPart>
        <name>Fe</name>
        <dbReference type="ChEBI" id="CHEBI:18248"/>
    </ligandPart>
</feature>
<keyword evidence="3" id="KW-1185">Reference proteome</keyword>
<dbReference type="PANTHER" id="PTHR24305">
    <property type="entry name" value="CYTOCHROME P450"/>
    <property type="match status" value="1"/>
</dbReference>
<dbReference type="OrthoDB" id="1470350at2759"/>
<organism evidence="2 3">
    <name type="scientific">Lophiostoma macrostomum CBS 122681</name>
    <dbReference type="NCBI Taxonomy" id="1314788"/>
    <lineage>
        <taxon>Eukaryota</taxon>
        <taxon>Fungi</taxon>
        <taxon>Dikarya</taxon>
        <taxon>Ascomycota</taxon>
        <taxon>Pezizomycotina</taxon>
        <taxon>Dothideomycetes</taxon>
        <taxon>Pleosporomycetidae</taxon>
        <taxon>Pleosporales</taxon>
        <taxon>Lophiostomataceae</taxon>
        <taxon>Lophiostoma</taxon>
    </lineage>
</organism>
<dbReference type="Proteomes" id="UP000799324">
    <property type="component" value="Unassembled WGS sequence"/>
</dbReference>
<dbReference type="InterPro" id="IPR002401">
    <property type="entry name" value="Cyt_P450_E_grp-I"/>
</dbReference>
<dbReference type="AlphaFoldDB" id="A0A6A6TKB9"/>
<evidence type="ECO:0000256" key="1">
    <source>
        <dbReference type="PIRSR" id="PIRSR602401-1"/>
    </source>
</evidence>
<dbReference type="InterPro" id="IPR001128">
    <property type="entry name" value="Cyt_P450"/>
</dbReference>
<name>A0A6A6TKB9_9PLEO</name>
<dbReference type="CDD" id="cd11061">
    <property type="entry name" value="CYP67-like"/>
    <property type="match status" value="1"/>
</dbReference>
<dbReference type="PANTHER" id="PTHR24305:SF226">
    <property type="entry name" value="CYTOCHROME P450 MONOOXYGENASE"/>
    <property type="match status" value="1"/>
</dbReference>
<keyword evidence="1" id="KW-0349">Heme</keyword>
<evidence type="ECO:0000313" key="3">
    <source>
        <dbReference type="Proteomes" id="UP000799324"/>
    </source>
</evidence>
<accession>A0A6A6TKB9</accession>
<reference evidence="2" key="1">
    <citation type="journal article" date="2020" name="Stud. Mycol.">
        <title>101 Dothideomycetes genomes: a test case for predicting lifestyles and emergence of pathogens.</title>
        <authorList>
            <person name="Haridas S."/>
            <person name="Albert R."/>
            <person name="Binder M."/>
            <person name="Bloem J."/>
            <person name="Labutti K."/>
            <person name="Salamov A."/>
            <person name="Andreopoulos B."/>
            <person name="Baker S."/>
            <person name="Barry K."/>
            <person name="Bills G."/>
            <person name="Bluhm B."/>
            <person name="Cannon C."/>
            <person name="Castanera R."/>
            <person name="Culley D."/>
            <person name="Daum C."/>
            <person name="Ezra D."/>
            <person name="Gonzalez J."/>
            <person name="Henrissat B."/>
            <person name="Kuo A."/>
            <person name="Liang C."/>
            <person name="Lipzen A."/>
            <person name="Lutzoni F."/>
            <person name="Magnuson J."/>
            <person name="Mondo S."/>
            <person name="Nolan M."/>
            <person name="Ohm R."/>
            <person name="Pangilinan J."/>
            <person name="Park H.-J."/>
            <person name="Ramirez L."/>
            <person name="Alfaro M."/>
            <person name="Sun H."/>
            <person name="Tritt A."/>
            <person name="Yoshinaga Y."/>
            <person name="Zwiers L.-H."/>
            <person name="Turgeon B."/>
            <person name="Goodwin S."/>
            <person name="Spatafora J."/>
            <person name="Crous P."/>
            <person name="Grigoriev I."/>
        </authorList>
    </citation>
    <scope>NUCLEOTIDE SEQUENCE</scope>
    <source>
        <strain evidence="2">CBS 122681</strain>
    </source>
</reference>
<evidence type="ECO:0000313" key="2">
    <source>
        <dbReference type="EMBL" id="KAF2659413.1"/>
    </source>
</evidence>
<dbReference type="GO" id="GO:0005506">
    <property type="term" value="F:iron ion binding"/>
    <property type="evidence" value="ECO:0007669"/>
    <property type="project" value="InterPro"/>
</dbReference>
<dbReference type="SUPFAM" id="SSF48264">
    <property type="entry name" value="Cytochrome P450"/>
    <property type="match status" value="1"/>
</dbReference>
<dbReference type="EMBL" id="MU004307">
    <property type="protein sequence ID" value="KAF2659413.1"/>
    <property type="molecule type" value="Genomic_DNA"/>
</dbReference>
<dbReference type="GO" id="GO:0016705">
    <property type="term" value="F:oxidoreductase activity, acting on paired donors, with incorporation or reduction of molecular oxygen"/>
    <property type="evidence" value="ECO:0007669"/>
    <property type="project" value="InterPro"/>
</dbReference>
<dbReference type="PRINTS" id="PR00463">
    <property type="entry name" value="EP450I"/>
</dbReference>